<dbReference type="PANTHER" id="PTHR31760">
    <property type="entry name" value="S-ADENOSYL-L-METHIONINE-DEPENDENT METHYLTRANSFERASES SUPERFAMILY PROTEIN"/>
    <property type="match status" value="1"/>
</dbReference>
<dbReference type="EMBL" id="CABFNB010000109">
    <property type="protein sequence ID" value="VTZ62571.1"/>
    <property type="molecule type" value="Genomic_DNA"/>
</dbReference>
<dbReference type="Proteomes" id="UP000507954">
    <property type="component" value="Unassembled WGS sequence"/>
</dbReference>
<keyword evidence="4 6" id="KW-0808">Transferase</keyword>
<keyword evidence="3 6" id="KW-0489">Methyltransferase</keyword>
<gene>
    <name evidence="6 7" type="primary">rsmG</name>
    <name evidence="7" type="ORF">EMEDMD4_420010</name>
</gene>
<dbReference type="GO" id="GO:0005829">
    <property type="term" value="C:cytosol"/>
    <property type="evidence" value="ECO:0007669"/>
    <property type="project" value="TreeGrafter"/>
</dbReference>
<dbReference type="GO" id="GO:0070043">
    <property type="term" value="F:rRNA (guanine-N7-)-methyltransferase activity"/>
    <property type="evidence" value="ECO:0007669"/>
    <property type="project" value="UniProtKB-UniRule"/>
</dbReference>
<dbReference type="InterPro" id="IPR003682">
    <property type="entry name" value="rRNA_ssu_MeTfrase_G"/>
</dbReference>
<dbReference type="Gene3D" id="3.40.50.150">
    <property type="entry name" value="Vaccinia Virus protein VP39"/>
    <property type="match status" value="1"/>
</dbReference>
<dbReference type="PIRSF" id="PIRSF003078">
    <property type="entry name" value="GidB"/>
    <property type="match status" value="1"/>
</dbReference>
<dbReference type="AlphaFoldDB" id="A0A508X0V1"/>
<evidence type="ECO:0000256" key="3">
    <source>
        <dbReference type="ARBA" id="ARBA00022603"/>
    </source>
</evidence>
<feature type="binding site" evidence="6">
    <location>
        <position position="77"/>
    </location>
    <ligand>
        <name>S-adenosyl-L-methionine</name>
        <dbReference type="ChEBI" id="CHEBI:59789"/>
    </ligand>
</feature>
<comment type="caution">
    <text evidence="6">Lacks conserved residue(s) required for the propagation of feature annotation.</text>
</comment>
<reference evidence="7" key="1">
    <citation type="submission" date="2019-06" db="EMBL/GenBank/DDBJ databases">
        <authorList>
            <person name="Le Quere A."/>
            <person name="Colella S."/>
        </authorList>
    </citation>
    <scope>NUCLEOTIDE SEQUENCE</scope>
    <source>
        <strain evidence="7">EmedicaeMD41</strain>
    </source>
</reference>
<comment type="similarity">
    <text evidence="6">Belongs to the methyltransferase superfamily. RNA methyltransferase RsmG family.</text>
</comment>
<dbReference type="EC" id="2.1.1.170" evidence="6"/>
<evidence type="ECO:0000313" key="7">
    <source>
        <dbReference type="EMBL" id="VTZ62571.1"/>
    </source>
</evidence>
<evidence type="ECO:0000256" key="4">
    <source>
        <dbReference type="ARBA" id="ARBA00022679"/>
    </source>
</evidence>
<dbReference type="PANTHER" id="PTHR31760:SF0">
    <property type="entry name" value="S-ADENOSYL-L-METHIONINE-DEPENDENT METHYLTRANSFERASES SUPERFAMILY PROTEIN"/>
    <property type="match status" value="1"/>
</dbReference>
<keyword evidence="2 6" id="KW-0698">rRNA processing</keyword>
<comment type="function">
    <text evidence="6">Specifically methylates the N7 position of guanine in position 527 of 16S rRNA.</text>
</comment>
<dbReference type="Pfam" id="PF02527">
    <property type="entry name" value="GidB"/>
    <property type="match status" value="1"/>
</dbReference>
<sequence>MQTSLNRALNGLRVSRETVEKLEHFASLFQKWARSINLVAPSTLDDLWRRHILDSIQLFQLSPAPKTWVDLGSGGGFPGVITAICLSETESGWVHLVESNNKKAAFLRVALRETAARGTVHPIRIEAAPAEIPTCDAISARALSDLSQLLEYCAPWMTVEASRIIAFFHKGRDYQLEIDKAVSRFQFDLVKHASVVEPDSVVLEVANLSRRTK</sequence>
<evidence type="ECO:0000256" key="6">
    <source>
        <dbReference type="HAMAP-Rule" id="MF_00074"/>
    </source>
</evidence>
<dbReference type="HAMAP" id="MF_00074">
    <property type="entry name" value="16SrRNA_methyltr_G"/>
    <property type="match status" value="1"/>
</dbReference>
<evidence type="ECO:0000256" key="2">
    <source>
        <dbReference type="ARBA" id="ARBA00022552"/>
    </source>
</evidence>
<feature type="binding site" evidence="6">
    <location>
        <position position="141"/>
    </location>
    <ligand>
        <name>S-adenosyl-L-methionine</name>
        <dbReference type="ChEBI" id="CHEBI:59789"/>
    </ligand>
</feature>
<feature type="binding site" evidence="6">
    <location>
        <position position="72"/>
    </location>
    <ligand>
        <name>S-adenosyl-L-methionine</name>
        <dbReference type="ChEBI" id="CHEBI:59789"/>
    </ligand>
</feature>
<keyword evidence="1 6" id="KW-0963">Cytoplasm</keyword>
<evidence type="ECO:0000256" key="5">
    <source>
        <dbReference type="ARBA" id="ARBA00022691"/>
    </source>
</evidence>
<feature type="binding site" evidence="6">
    <location>
        <begin position="125"/>
        <end position="126"/>
    </location>
    <ligand>
        <name>S-adenosyl-L-methionine</name>
        <dbReference type="ChEBI" id="CHEBI:59789"/>
    </ligand>
</feature>
<dbReference type="NCBIfam" id="TIGR00138">
    <property type="entry name" value="rsmG_gidB"/>
    <property type="match status" value="1"/>
</dbReference>
<dbReference type="InterPro" id="IPR029063">
    <property type="entry name" value="SAM-dependent_MTases_sf"/>
</dbReference>
<comment type="catalytic activity">
    <reaction evidence="6">
        <text>guanosine(527) in 16S rRNA + S-adenosyl-L-methionine = N(7)-methylguanosine(527) in 16S rRNA + S-adenosyl-L-homocysteine</text>
        <dbReference type="Rhea" id="RHEA:42732"/>
        <dbReference type="Rhea" id="RHEA-COMP:10209"/>
        <dbReference type="Rhea" id="RHEA-COMP:10210"/>
        <dbReference type="ChEBI" id="CHEBI:57856"/>
        <dbReference type="ChEBI" id="CHEBI:59789"/>
        <dbReference type="ChEBI" id="CHEBI:74269"/>
        <dbReference type="ChEBI" id="CHEBI:74480"/>
        <dbReference type="EC" id="2.1.1.170"/>
    </reaction>
</comment>
<organism evidence="7">
    <name type="scientific">Sinorhizobium medicae</name>
    <dbReference type="NCBI Taxonomy" id="110321"/>
    <lineage>
        <taxon>Bacteria</taxon>
        <taxon>Pseudomonadati</taxon>
        <taxon>Pseudomonadota</taxon>
        <taxon>Alphaproteobacteria</taxon>
        <taxon>Hyphomicrobiales</taxon>
        <taxon>Rhizobiaceae</taxon>
        <taxon>Sinorhizobium/Ensifer group</taxon>
        <taxon>Sinorhizobium</taxon>
    </lineage>
</organism>
<keyword evidence="5 6" id="KW-0949">S-adenosyl-L-methionine</keyword>
<proteinExistence type="inferred from homology"/>
<accession>A0A508X0V1</accession>
<comment type="subcellular location">
    <subcellularLocation>
        <location evidence="6">Cytoplasm</location>
    </subcellularLocation>
</comment>
<dbReference type="RefSeq" id="WP_018209209.1">
    <property type="nucleotide sequence ID" value="NZ_CABFNB010000109.1"/>
</dbReference>
<protein>
    <recommendedName>
        <fullName evidence="6">Ribosomal RNA small subunit methyltransferase G</fullName>
        <ecNumber evidence="6">2.1.1.170</ecNumber>
    </recommendedName>
    <alternativeName>
        <fullName evidence="6">16S rRNA 7-methylguanosine methyltransferase</fullName>
        <shortName evidence="6">16S rRNA m7G methyltransferase</shortName>
    </alternativeName>
</protein>
<evidence type="ECO:0000256" key="1">
    <source>
        <dbReference type="ARBA" id="ARBA00022490"/>
    </source>
</evidence>
<name>A0A508X0V1_9HYPH</name>
<dbReference type="SUPFAM" id="SSF53335">
    <property type="entry name" value="S-adenosyl-L-methionine-dependent methyltransferases"/>
    <property type="match status" value="1"/>
</dbReference>